<feature type="non-terminal residue" evidence="1">
    <location>
        <position position="144"/>
    </location>
</feature>
<gene>
    <name evidence="1" type="ORF">PCOR1329_LOCUS31132</name>
</gene>
<evidence type="ECO:0008006" key="3">
    <source>
        <dbReference type="Google" id="ProtNLM"/>
    </source>
</evidence>
<feature type="non-terminal residue" evidence="1">
    <location>
        <position position="1"/>
    </location>
</feature>
<sequence>DLLECRWPTTVVELDPSGPGGLAEQLAGGAEQLRRAVALAAAAGPAAEVFDVEPGDSTDSEAGDCGGGGVRLRLRLHRSGDDRWGLKWHQDLFKKASRFVVDDVVEDTAVARWNAAQPAGRRVRYGDRLLRVNGVRADRGPEKQ</sequence>
<evidence type="ECO:0000313" key="1">
    <source>
        <dbReference type="EMBL" id="CAK0833420.1"/>
    </source>
</evidence>
<protein>
    <recommendedName>
        <fullName evidence="3">PDZ domain-containing protein</fullName>
    </recommendedName>
</protein>
<evidence type="ECO:0000313" key="2">
    <source>
        <dbReference type="Proteomes" id="UP001189429"/>
    </source>
</evidence>
<keyword evidence="2" id="KW-1185">Reference proteome</keyword>
<accession>A0ABN9SNJ7</accession>
<name>A0ABN9SNJ7_9DINO</name>
<comment type="caution">
    <text evidence="1">The sequence shown here is derived from an EMBL/GenBank/DDBJ whole genome shotgun (WGS) entry which is preliminary data.</text>
</comment>
<dbReference type="EMBL" id="CAUYUJ010012184">
    <property type="protein sequence ID" value="CAK0833420.1"/>
    <property type="molecule type" value="Genomic_DNA"/>
</dbReference>
<reference evidence="1" key="1">
    <citation type="submission" date="2023-10" db="EMBL/GenBank/DDBJ databases">
        <authorList>
            <person name="Chen Y."/>
            <person name="Shah S."/>
            <person name="Dougan E. K."/>
            <person name="Thang M."/>
            <person name="Chan C."/>
        </authorList>
    </citation>
    <scope>NUCLEOTIDE SEQUENCE [LARGE SCALE GENOMIC DNA]</scope>
</reference>
<organism evidence="1 2">
    <name type="scientific">Prorocentrum cordatum</name>
    <dbReference type="NCBI Taxonomy" id="2364126"/>
    <lineage>
        <taxon>Eukaryota</taxon>
        <taxon>Sar</taxon>
        <taxon>Alveolata</taxon>
        <taxon>Dinophyceae</taxon>
        <taxon>Prorocentrales</taxon>
        <taxon>Prorocentraceae</taxon>
        <taxon>Prorocentrum</taxon>
    </lineage>
</organism>
<proteinExistence type="predicted"/>
<dbReference type="Proteomes" id="UP001189429">
    <property type="component" value="Unassembled WGS sequence"/>
</dbReference>